<evidence type="ECO:0000313" key="9">
    <source>
        <dbReference type="EMBL" id="CAH04418.1"/>
    </source>
</evidence>
<dbReference type="PANTHER" id="PTHR23048:SF59">
    <property type="entry name" value="EF-HAND SUPERFAMILY PROTEIN"/>
    <property type="match status" value="1"/>
</dbReference>
<dbReference type="AlphaFoldDB" id="Q6A1M7"/>
<evidence type="ECO:0000256" key="5">
    <source>
        <dbReference type="ARBA" id="ARBA00022837"/>
    </source>
</evidence>
<keyword evidence="6" id="KW-0206">Cytoskeleton</keyword>
<dbReference type="EMBL" id="AJ698404">
    <property type="protein sequence ID" value="CAH04418.1"/>
    <property type="molecule type" value="Genomic_DNA"/>
</dbReference>
<dbReference type="Pfam" id="PF13499">
    <property type="entry name" value="EF-hand_7"/>
    <property type="match status" value="2"/>
</dbReference>
<dbReference type="SUPFAM" id="SSF47473">
    <property type="entry name" value="EF-hand"/>
    <property type="match status" value="1"/>
</dbReference>
<feature type="domain" description="EF-hand" evidence="8">
    <location>
        <begin position="149"/>
        <end position="184"/>
    </location>
</feature>
<evidence type="ECO:0000256" key="2">
    <source>
        <dbReference type="ARBA" id="ARBA00005253"/>
    </source>
</evidence>
<reference evidence="9" key="1">
    <citation type="submission" date="2003-07" db="EMBL/GenBank/DDBJ databases">
        <title>Survey sequencing of Euplotes vannus macronuclear genes.</title>
        <authorList>
            <person name="Apel A.K."/>
            <person name="Hankeln T."/>
            <person name="Schmidt E.R."/>
        </authorList>
    </citation>
    <scope>NUCLEOTIDE SEQUENCE</scope>
</reference>
<feature type="domain" description="EF-hand" evidence="8">
    <location>
        <begin position="76"/>
        <end position="111"/>
    </location>
</feature>
<dbReference type="Gene3D" id="1.10.238.10">
    <property type="entry name" value="EF-hand"/>
    <property type="match status" value="2"/>
</dbReference>
<comment type="subcellular location">
    <subcellularLocation>
        <location evidence="1">Cytoplasm</location>
        <location evidence="1">Cytoskeleton</location>
    </subcellularLocation>
</comment>
<feature type="domain" description="EF-hand" evidence="8">
    <location>
        <begin position="113"/>
        <end position="148"/>
    </location>
</feature>
<protein>
    <submittedName>
        <fullName evidence="9">Caltractin</fullName>
    </submittedName>
</protein>
<dbReference type="PROSITE" id="PS50222">
    <property type="entry name" value="EF_HAND_2"/>
    <property type="match status" value="4"/>
</dbReference>
<dbReference type="GO" id="GO:0005509">
    <property type="term" value="F:calcium ion binding"/>
    <property type="evidence" value="ECO:0007669"/>
    <property type="project" value="InterPro"/>
</dbReference>
<feature type="domain" description="EF-hand" evidence="8">
    <location>
        <begin position="39"/>
        <end position="75"/>
    </location>
</feature>
<evidence type="ECO:0000256" key="1">
    <source>
        <dbReference type="ARBA" id="ARBA00004245"/>
    </source>
</evidence>
<evidence type="ECO:0000259" key="8">
    <source>
        <dbReference type="PROSITE" id="PS50222"/>
    </source>
</evidence>
<comment type="similarity">
    <text evidence="2">Belongs to the centrin family.</text>
</comment>
<evidence type="ECO:0000256" key="6">
    <source>
        <dbReference type="ARBA" id="ARBA00023212"/>
    </source>
</evidence>
<evidence type="ECO:0000256" key="4">
    <source>
        <dbReference type="ARBA" id="ARBA00022737"/>
    </source>
</evidence>
<dbReference type="InterPro" id="IPR050230">
    <property type="entry name" value="CALM/Myosin/TropC-like"/>
</dbReference>
<comment type="function">
    <text evidence="7">Plays a fundamental role in microtubule organizing center structure and function. Component of the infraciliary lattice (ICL) and the ciliary basal bodies.</text>
</comment>
<sequence length="194" mass="22355">MSFYASLRQDIHEEEKAFCKTSPSNDLTPINNKYPLEEDQIEELQEAFEMFVGDSSDGKLSSREFKACLRALGYEITRKDVEKCFLEIGKDTSQQITLDEFFTIVTPRVRPRNSKEEIMKIFRLFDEDNTGKISFKNLRKIAKDLGEDISDAELKDLISEADRDNDGLITADDFYRVMSKDCNDPLVDFDSDSD</sequence>
<organism evidence="9">
    <name type="scientific">Euplotes vannus</name>
    <name type="common">Marine ciliate</name>
    <name type="synonym">Moneuplotes vannus</name>
    <dbReference type="NCBI Taxonomy" id="5939"/>
    <lineage>
        <taxon>Eukaryota</taxon>
        <taxon>Sar</taxon>
        <taxon>Alveolata</taxon>
        <taxon>Ciliophora</taxon>
        <taxon>Intramacronucleata</taxon>
        <taxon>Spirotrichea</taxon>
        <taxon>Hypotrichia</taxon>
        <taxon>Euplotida</taxon>
        <taxon>Euplotidae</taxon>
        <taxon>Euplotes</taxon>
    </lineage>
</organism>
<accession>Q6A1M7</accession>
<dbReference type="InterPro" id="IPR002048">
    <property type="entry name" value="EF_hand_dom"/>
</dbReference>
<proteinExistence type="inferred from homology"/>
<dbReference type="CDD" id="cd00051">
    <property type="entry name" value="EFh"/>
    <property type="match status" value="1"/>
</dbReference>
<dbReference type="PANTHER" id="PTHR23048">
    <property type="entry name" value="MYOSIN LIGHT CHAIN 1, 3"/>
    <property type="match status" value="1"/>
</dbReference>
<dbReference type="InterPro" id="IPR011992">
    <property type="entry name" value="EF-hand-dom_pair"/>
</dbReference>
<keyword evidence="3" id="KW-0963">Cytoplasm</keyword>
<evidence type="ECO:0000256" key="3">
    <source>
        <dbReference type="ARBA" id="ARBA00022490"/>
    </source>
</evidence>
<keyword evidence="5" id="KW-0106">Calcium</keyword>
<evidence type="ECO:0000256" key="7">
    <source>
        <dbReference type="ARBA" id="ARBA00025692"/>
    </source>
</evidence>
<name>Q6A1M7_EUPVA</name>
<dbReference type="InterPro" id="IPR018247">
    <property type="entry name" value="EF_Hand_1_Ca_BS"/>
</dbReference>
<dbReference type="PROSITE" id="PS00018">
    <property type="entry name" value="EF_HAND_1"/>
    <property type="match status" value="1"/>
</dbReference>
<dbReference type="SMART" id="SM00054">
    <property type="entry name" value="EFh"/>
    <property type="match status" value="4"/>
</dbReference>
<dbReference type="FunFam" id="1.10.238.10:FF:000001">
    <property type="entry name" value="Calmodulin 1"/>
    <property type="match status" value="1"/>
</dbReference>
<dbReference type="GO" id="GO:0016460">
    <property type="term" value="C:myosin II complex"/>
    <property type="evidence" value="ECO:0007669"/>
    <property type="project" value="TreeGrafter"/>
</dbReference>
<keyword evidence="4" id="KW-0677">Repeat</keyword>